<dbReference type="AlphaFoldDB" id="A0A6M1T3P6"/>
<name>A0A6M1T3P6_9BACT</name>
<dbReference type="SUPFAM" id="SSF54913">
    <property type="entry name" value="GlnB-like"/>
    <property type="match status" value="1"/>
</dbReference>
<evidence type="ECO:0000313" key="2">
    <source>
        <dbReference type="Proteomes" id="UP000479132"/>
    </source>
</evidence>
<keyword evidence="2" id="KW-1185">Reference proteome</keyword>
<organism evidence="1 2">
    <name type="scientific">Fodinibius halophilus</name>
    <dbReference type="NCBI Taxonomy" id="1736908"/>
    <lineage>
        <taxon>Bacteria</taxon>
        <taxon>Pseudomonadati</taxon>
        <taxon>Balneolota</taxon>
        <taxon>Balneolia</taxon>
        <taxon>Balneolales</taxon>
        <taxon>Balneolaceae</taxon>
        <taxon>Fodinibius</taxon>
    </lineage>
</organism>
<dbReference type="Gene3D" id="3.30.70.120">
    <property type="match status" value="1"/>
</dbReference>
<evidence type="ECO:0000313" key="1">
    <source>
        <dbReference type="EMBL" id="NGP90046.1"/>
    </source>
</evidence>
<gene>
    <name evidence="1" type="ORF">G3569_16940</name>
</gene>
<dbReference type="InterPro" id="IPR015867">
    <property type="entry name" value="N-reg_PII/ATP_PRibTrfase_C"/>
</dbReference>
<dbReference type="EMBL" id="JAALLS010000031">
    <property type="protein sequence ID" value="NGP90046.1"/>
    <property type="molecule type" value="Genomic_DNA"/>
</dbReference>
<dbReference type="InterPro" id="IPR011322">
    <property type="entry name" value="N-reg_PII-like_a/b"/>
</dbReference>
<accession>A0A6M1T3P6</accession>
<dbReference type="RefSeq" id="WP_165271275.1">
    <property type="nucleotide sequence ID" value="NZ_JAALLS010000031.1"/>
</dbReference>
<reference evidence="1 2" key="1">
    <citation type="submission" date="2020-02" db="EMBL/GenBank/DDBJ databases">
        <title>Aliifodinibius halophilus 2W32, complete genome.</title>
        <authorList>
            <person name="Li Y."/>
            <person name="Wu S."/>
        </authorList>
    </citation>
    <scope>NUCLEOTIDE SEQUENCE [LARGE SCALE GENOMIC DNA]</scope>
    <source>
        <strain evidence="1 2">2W32</strain>
    </source>
</reference>
<dbReference type="GO" id="GO:0030234">
    <property type="term" value="F:enzyme regulator activity"/>
    <property type="evidence" value="ECO:0007669"/>
    <property type="project" value="InterPro"/>
</dbReference>
<proteinExistence type="predicted"/>
<dbReference type="InterPro" id="IPR002187">
    <property type="entry name" value="N-reg_PII"/>
</dbReference>
<sequence>MIVCAGIDQFIILNDQRRYLNFPAMHSLVAKIEIAVESNDVATVIDIIKKHGETGHKGAGMLFFYPIERVTGIRYDKRVLLVLK</sequence>
<dbReference type="Pfam" id="PF00543">
    <property type="entry name" value="P-II"/>
    <property type="match status" value="1"/>
</dbReference>
<dbReference type="GO" id="GO:0006808">
    <property type="term" value="P:regulation of nitrogen utilization"/>
    <property type="evidence" value="ECO:0007669"/>
    <property type="project" value="InterPro"/>
</dbReference>
<comment type="caution">
    <text evidence="1">The sequence shown here is derived from an EMBL/GenBank/DDBJ whole genome shotgun (WGS) entry which is preliminary data.</text>
</comment>
<protein>
    <submittedName>
        <fullName evidence="1">P-II family nitrogen regulator</fullName>
    </submittedName>
</protein>
<dbReference type="Proteomes" id="UP000479132">
    <property type="component" value="Unassembled WGS sequence"/>
</dbReference>